<dbReference type="GO" id="GO:0016757">
    <property type="term" value="F:glycosyltransferase activity"/>
    <property type="evidence" value="ECO:0007669"/>
    <property type="project" value="UniProtKB-KW"/>
</dbReference>
<dbReference type="InterPro" id="IPR000836">
    <property type="entry name" value="PRTase_dom"/>
</dbReference>
<keyword evidence="3" id="KW-1185">Reference proteome</keyword>
<keyword evidence="2" id="KW-0808">Transferase</keyword>
<dbReference type="SUPFAM" id="SSF53271">
    <property type="entry name" value="PRTase-like"/>
    <property type="match status" value="1"/>
</dbReference>
<gene>
    <name evidence="2" type="ORF">G5C51_00495</name>
</gene>
<evidence type="ECO:0000313" key="3">
    <source>
        <dbReference type="Proteomes" id="UP000481583"/>
    </source>
</evidence>
<dbReference type="Pfam" id="PF00156">
    <property type="entry name" value="Pribosyltran"/>
    <property type="match status" value="1"/>
</dbReference>
<dbReference type="Gene3D" id="3.30.1310.20">
    <property type="entry name" value="PRTase-like"/>
    <property type="match status" value="1"/>
</dbReference>
<dbReference type="Proteomes" id="UP000481583">
    <property type="component" value="Unassembled WGS sequence"/>
</dbReference>
<proteinExistence type="predicted"/>
<protein>
    <submittedName>
        <fullName evidence="2">Phosphoribosyltransferase</fullName>
    </submittedName>
</protein>
<sequence>MRFHDRREAGRALAERLRGRWDREDLPEPLVLALPRGGVPVADEIARAFGAPLDMLVARKIGMPGREEYALGAVAGGGPPVYDARALAAAGYTEEELAPAAEREEREVRRREDAYRQGRPAPEVTGRWVLLVDDGLATGSTARAAVRALRAEADDVECLHQPPGFGAVGFYYDDFAQLTDADVIAVLNAAATGPGPT</sequence>
<name>A0A6G4TTS2_9ACTN</name>
<dbReference type="EMBL" id="JAAKZV010000001">
    <property type="protein sequence ID" value="NGN62391.1"/>
    <property type="molecule type" value="Genomic_DNA"/>
</dbReference>
<accession>A0A6G4TTS2</accession>
<evidence type="ECO:0000313" key="2">
    <source>
        <dbReference type="EMBL" id="NGN62391.1"/>
    </source>
</evidence>
<dbReference type="RefSeq" id="WP_165229765.1">
    <property type="nucleotide sequence ID" value="NZ_JAAKZV010000001.1"/>
</dbReference>
<keyword evidence="2" id="KW-0328">Glycosyltransferase</keyword>
<evidence type="ECO:0000259" key="1">
    <source>
        <dbReference type="Pfam" id="PF00156"/>
    </source>
</evidence>
<dbReference type="CDD" id="cd06223">
    <property type="entry name" value="PRTases_typeI"/>
    <property type="match status" value="1"/>
</dbReference>
<reference evidence="2 3" key="1">
    <citation type="submission" date="2020-02" db="EMBL/GenBank/DDBJ databases">
        <title>Whole-genome analyses of novel actinobacteria.</title>
        <authorList>
            <person name="Sahin N."/>
        </authorList>
    </citation>
    <scope>NUCLEOTIDE SEQUENCE [LARGE SCALE GENOMIC DNA]</scope>
    <source>
        <strain evidence="2 3">A7024</strain>
    </source>
</reference>
<dbReference type="Gene3D" id="3.40.50.2020">
    <property type="match status" value="1"/>
</dbReference>
<organism evidence="2 3">
    <name type="scientific">Streptomyces coryli</name>
    <dbReference type="NCBI Taxonomy" id="1128680"/>
    <lineage>
        <taxon>Bacteria</taxon>
        <taxon>Bacillati</taxon>
        <taxon>Actinomycetota</taxon>
        <taxon>Actinomycetes</taxon>
        <taxon>Kitasatosporales</taxon>
        <taxon>Streptomycetaceae</taxon>
        <taxon>Streptomyces</taxon>
    </lineage>
</organism>
<feature type="domain" description="Phosphoribosyltransferase" evidence="1">
    <location>
        <begin position="25"/>
        <end position="151"/>
    </location>
</feature>
<dbReference type="InterPro" id="IPR029057">
    <property type="entry name" value="PRTase-like"/>
</dbReference>
<comment type="caution">
    <text evidence="2">The sequence shown here is derived from an EMBL/GenBank/DDBJ whole genome shotgun (WGS) entry which is preliminary data.</text>
</comment>
<dbReference type="AlphaFoldDB" id="A0A6G4TTS2"/>